<reference evidence="4" key="1">
    <citation type="journal article" date="2019" name="Int. J. Syst. Evol. Microbiol.">
        <title>The Global Catalogue of Microorganisms (GCM) 10K type strain sequencing project: providing services to taxonomists for standard genome sequencing and annotation.</title>
        <authorList>
            <consortium name="The Broad Institute Genomics Platform"/>
            <consortium name="The Broad Institute Genome Sequencing Center for Infectious Disease"/>
            <person name="Wu L."/>
            <person name="Ma J."/>
        </authorList>
    </citation>
    <scope>NUCLEOTIDE SEQUENCE [LARGE SCALE GENOMIC DNA]</scope>
    <source>
        <strain evidence="4">JCM 17069</strain>
    </source>
</reference>
<accession>A0ABP7VB77</accession>
<keyword evidence="1" id="KW-0732">Signal</keyword>
<dbReference type="EMBL" id="BAABCT010000001">
    <property type="protein sequence ID" value="GAA4063541.1"/>
    <property type="molecule type" value="Genomic_DNA"/>
</dbReference>
<dbReference type="Pfam" id="PF03781">
    <property type="entry name" value="FGE-sulfatase"/>
    <property type="match status" value="1"/>
</dbReference>
<dbReference type="InterPro" id="IPR016187">
    <property type="entry name" value="CTDL_fold"/>
</dbReference>
<feature type="chain" id="PRO_5046966854" description="Sulfatase-modifying factor enzyme-like domain-containing protein" evidence="1">
    <location>
        <begin position="25"/>
        <end position="483"/>
    </location>
</feature>
<comment type="caution">
    <text evidence="3">The sequence shown here is derived from an EMBL/GenBank/DDBJ whole genome shotgun (WGS) entry which is preliminary data.</text>
</comment>
<evidence type="ECO:0000259" key="2">
    <source>
        <dbReference type="Pfam" id="PF03781"/>
    </source>
</evidence>
<evidence type="ECO:0000313" key="4">
    <source>
        <dbReference type="Proteomes" id="UP001500367"/>
    </source>
</evidence>
<evidence type="ECO:0000313" key="3">
    <source>
        <dbReference type="EMBL" id="GAA4063541.1"/>
    </source>
</evidence>
<sequence>MKSKNYFSKIASALFLLFAINTNANNVEITGTSVSGNDITFNISWENSWNANVAPANWDAVWVFVKYQDCNTRLWAHTSLSTVAGDHSAASPLQVDPVADGRGVFIRRSALGGGNISATSITLRMTGLGAGPYNFKVFGIEMVNVPQGNFEIGDATSASTFNSINVTATSQSGGITSAAIGGGGPTVPATFPMGYNSFYCMKYEISQLQYVEFLNSLTFAQQQTRITTDPTSASGTYVTFGANYYRNGIVIETPGNNAAIPAVFGCDATNGVFNNVNDGQSGAMNNLSWADLAAYLDWAALRPMTELEFEKVCRGTMPRVAGEYPWGDTTINAFYSTTVVNPLQPTEAANAVVNGRCAVALGSANPGYGPLKVGVFATSTSGRSSAGASYYGAMEMGGNVVERTITVANASGVAFNGTLGDGTLTAIGNANQATWPSISTATGVGQRGGEYVSPASYARTSDRTVAGSTDATRQYTYGGRGVR</sequence>
<keyword evidence="4" id="KW-1185">Reference proteome</keyword>
<proteinExistence type="predicted"/>
<dbReference type="Proteomes" id="UP001500367">
    <property type="component" value="Unassembled WGS sequence"/>
</dbReference>
<dbReference type="Gene3D" id="3.90.1580.10">
    <property type="entry name" value="paralog of FGE (formylglycine-generating enzyme)"/>
    <property type="match status" value="1"/>
</dbReference>
<name>A0ABP7VB77_9FLAO</name>
<dbReference type="InterPro" id="IPR042095">
    <property type="entry name" value="SUMF_sf"/>
</dbReference>
<dbReference type="InterPro" id="IPR005532">
    <property type="entry name" value="SUMF_dom"/>
</dbReference>
<dbReference type="SUPFAM" id="SSF56436">
    <property type="entry name" value="C-type lectin-like"/>
    <property type="match status" value="1"/>
</dbReference>
<feature type="domain" description="Sulfatase-modifying factor enzyme-like" evidence="2">
    <location>
        <begin position="196"/>
        <end position="420"/>
    </location>
</feature>
<dbReference type="RefSeq" id="WP_344815263.1">
    <property type="nucleotide sequence ID" value="NZ_BAABCT010000001.1"/>
</dbReference>
<organism evidence="3 4">
    <name type="scientific">Flavobacterium cheonanense</name>
    <dbReference type="NCBI Taxonomy" id="706183"/>
    <lineage>
        <taxon>Bacteria</taxon>
        <taxon>Pseudomonadati</taxon>
        <taxon>Bacteroidota</taxon>
        <taxon>Flavobacteriia</taxon>
        <taxon>Flavobacteriales</taxon>
        <taxon>Flavobacteriaceae</taxon>
        <taxon>Flavobacterium</taxon>
    </lineage>
</organism>
<evidence type="ECO:0000256" key="1">
    <source>
        <dbReference type="SAM" id="SignalP"/>
    </source>
</evidence>
<gene>
    <name evidence="3" type="ORF">GCM10022389_05370</name>
</gene>
<protein>
    <recommendedName>
        <fullName evidence="2">Sulfatase-modifying factor enzyme-like domain-containing protein</fullName>
    </recommendedName>
</protein>
<feature type="signal peptide" evidence="1">
    <location>
        <begin position="1"/>
        <end position="24"/>
    </location>
</feature>